<accession>G4P0S2</accession>
<keyword evidence="2" id="KW-1185">Reference proteome</keyword>
<name>G4P0S2_BACS4</name>
<dbReference type="KEGG" id="bst:GYO_3676"/>
<dbReference type="AlphaFoldDB" id="G4P0S2"/>
<dbReference type="Proteomes" id="UP000002651">
    <property type="component" value="Chromosome"/>
</dbReference>
<dbReference type="EMBL" id="CP002905">
    <property type="protein sequence ID" value="AEP88251.1"/>
    <property type="molecule type" value="Genomic_DNA"/>
</dbReference>
<protein>
    <submittedName>
        <fullName evidence="1">Uncharacterized protein</fullName>
    </submittedName>
</protein>
<evidence type="ECO:0000313" key="1">
    <source>
        <dbReference type="EMBL" id="AEP88251.1"/>
    </source>
</evidence>
<evidence type="ECO:0000313" key="2">
    <source>
        <dbReference type="Proteomes" id="UP000002651"/>
    </source>
</evidence>
<sequence length="39" mass="4563">MKSKERSETVKKASKGIVLDSKIRHVLYCVHEQIITLFF</sequence>
<dbReference type="STRING" id="1052585.GYO_3676"/>
<gene>
    <name evidence="1" type="ordered locus">GYO_3676</name>
</gene>
<proteinExistence type="predicted"/>
<reference evidence="1 2" key="1">
    <citation type="journal article" date="2012" name="J. Bacteriol.">
        <title>Whole-genome sequences of Bacillus subtilis and close relatives.</title>
        <authorList>
            <person name="Earl A.M."/>
            <person name="Eppinger M."/>
            <person name="Fricke W.F."/>
            <person name="Rosovitz M.J."/>
            <person name="Rasko D.A."/>
            <person name="Daugherty S."/>
            <person name="Losick R."/>
            <person name="Kolter R."/>
            <person name="Ravel J."/>
        </authorList>
    </citation>
    <scope>NUCLEOTIDE SEQUENCE [LARGE SCALE GENOMIC DNA]</scope>
    <source>
        <strain evidence="2">DSM 15029 / JCM 12233 / NBRC 101239 / NRRL B-23049 / TU-B-10</strain>
    </source>
</reference>
<dbReference type="HOGENOM" id="CLU_3304993_0_0_9"/>
<organism evidence="1 2">
    <name type="scientific">Bacillus spizizenii (strain DSM 15029 / JCM 12233 / NBRC 101239 / NRRL B-23049 / TU-B-10)</name>
    <name type="common">Bacillus subtilis subsp. spizizenii</name>
    <dbReference type="NCBI Taxonomy" id="1052585"/>
    <lineage>
        <taxon>Bacteria</taxon>
        <taxon>Bacillati</taxon>
        <taxon>Bacillota</taxon>
        <taxon>Bacilli</taxon>
        <taxon>Bacillales</taxon>
        <taxon>Bacillaceae</taxon>
        <taxon>Bacillus</taxon>
    </lineage>
</organism>